<evidence type="ECO:0000259" key="1">
    <source>
        <dbReference type="Pfam" id="PF18739"/>
    </source>
</evidence>
<name>X1N5N2_9ZZZZ</name>
<sequence length="216" mass="25007">VTPIPDLVPPHDMLFGLRDISRDPGFHLRSWEGATQTLQPVLNLYFADLEQQGIHLEPRFLRLIQALEGYHRRVLDGTERPESKHEERVQRILGSVPSECAEWLKGKLKYSNELSLGARLSALCKKHMEMMKRVARDRSWIDTAVGIRNDYSHQKQDSKNYEVAEVLTVSERLKLLLDLCLLSECGFDSQEILKLVERYWRRHPPILAIDAEKALI</sequence>
<protein>
    <recommendedName>
        <fullName evidence="1">Apea-like HEPN domain-containing protein</fullName>
    </recommendedName>
</protein>
<dbReference type="AlphaFoldDB" id="X1N5N2"/>
<accession>X1N5N2</accession>
<dbReference type="Pfam" id="PF18739">
    <property type="entry name" value="HEPN_Apea"/>
    <property type="match status" value="1"/>
</dbReference>
<gene>
    <name evidence="2" type="ORF">S06H3_31950</name>
</gene>
<feature type="domain" description="Apea-like HEPN" evidence="1">
    <location>
        <begin position="61"/>
        <end position="190"/>
    </location>
</feature>
<dbReference type="InterPro" id="IPR041229">
    <property type="entry name" value="HEPN_Apea"/>
</dbReference>
<reference evidence="2" key="1">
    <citation type="journal article" date="2014" name="Front. Microbiol.">
        <title>High frequency of phylogenetically diverse reductive dehalogenase-homologous genes in deep subseafloor sedimentary metagenomes.</title>
        <authorList>
            <person name="Kawai M."/>
            <person name="Futagami T."/>
            <person name="Toyoda A."/>
            <person name="Takaki Y."/>
            <person name="Nishi S."/>
            <person name="Hori S."/>
            <person name="Arai W."/>
            <person name="Tsubouchi T."/>
            <person name="Morono Y."/>
            <person name="Uchiyama I."/>
            <person name="Ito T."/>
            <person name="Fujiyama A."/>
            <person name="Inagaki F."/>
            <person name="Takami H."/>
        </authorList>
    </citation>
    <scope>NUCLEOTIDE SEQUENCE</scope>
    <source>
        <strain evidence="2">Expedition CK06-06</strain>
    </source>
</reference>
<feature type="non-terminal residue" evidence="2">
    <location>
        <position position="1"/>
    </location>
</feature>
<organism evidence="2">
    <name type="scientific">marine sediment metagenome</name>
    <dbReference type="NCBI Taxonomy" id="412755"/>
    <lineage>
        <taxon>unclassified sequences</taxon>
        <taxon>metagenomes</taxon>
        <taxon>ecological metagenomes</taxon>
    </lineage>
</organism>
<comment type="caution">
    <text evidence="2">The sequence shown here is derived from an EMBL/GenBank/DDBJ whole genome shotgun (WGS) entry which is preliminary data.</text>
</comment>
<proteinExistence type="predicted"/>
<evidence type="ECO:0000313" key="2">
    <source>
        <dbReference type="EMBL" id="GAI25521.1"/>
    </source>
</evidence>
<dbReference type="EMBL" id="BARV01018953">
    <property type="protein sequence ID" value="GAI25521.1"/>
    <property type="molecule type" value="Genomic_DNA"/>
</dbReference>